<evidence type="ECO:0000313" key="3">
    <source>
        <dbReference type="Proteomes" id="UP000184612"/>
    </source>
</evidence>
<proteinExistence type="predicted"/>
<accession>A0A1M7YKD9</accession>
<keyword evidence="1" id="KW-0812">Transmembrane</keyword>
<feature type="transmembrane region" description="Helical" evidence="1">
    <location>
        <begin position="114"/>
        <end position="132"/>
    </location>
</feature>
<dbReference type="AlphaFoldDB" id="A0A1M7YKD9"/>
<gene>
    <name evidence="2" type="ORF">SAMN02745217_03938</name>
</gene>
<keyword evidence="3" id="KW-1185">Reference proteome</keyword>
<reference evidence="2 3" key="1">
    <citation type="submission" date="2016-12" db="EMBL/GenBank/DDBJ databases">
        <authorList>
            <person name="Song W.-J."/>
            <person name="Kurnit D.M."/>
        </authorList>
    </citation>
    <scope>NUCLEOTIDE SEQUENCE [LARGE SCALE GENOMIC DNA]</scope>
    <source>
        <strain evidence="2 3">DSM 12503</strain>
    </source>
</reference>
<sequence>MKKIIHYNWKYVMMKLVRTCRKKHLEYRGPYQLKILQKAMPTADSEYEPVPMFYVETEDHQYHGMLAVNLIEYRKGRVGQYYRMGGVILYTRKEGCYYISKYDNPKTAIRKMVWGTRIQLIVAAAILFVILLL</sequence>
<protein>
    <submittedName>
        <fullName evidence="2">Uncharacterized protein</fullName>
    </submittedName>
</protein>
<keyword evidence="1" id="KW-1133">Transmembrane helix</keyword>
<organism evidence="2 3">
    <name type="scientific">Anaerocolumna xylanovorans DSM 12503</name>
    <dbReference type="NCBI Taxonomy" id="1121345"/>
    <lineage>
        <taxon>Bacteria</taxon>
        <taxon>Bacillati</taxon>
        <taxon>Bacillota</taxon>
        <taxon>Clostridia</taxon>
        <taxon>Lachnospirales</taxon>
        <taxon>Lachnospiraceae</taxon>
        <taxon>Anaerocolumna</taxon>
    </lineage>
</organism>
<dbReference type="RefSeq" id="WP_073590568.1">
    <property type="nucleotide sequence ID" value="NZ_FRFD01000012.1"/>
</dbReference>
<evidence type="ECO:0000313" key="2">
    <source>
        <dbReference type="EMBL" id="SHO53062.1"/>
    </source>
</evidence>
<keyword evidence="1" id="KW-0472">Membrane</keyword>
<dbReference type="Proteomes" id="UP000184612">
    <property type="component" value="Unassembled WGS sequence"/>
</dbReference>
<dbReference type="EMBL" id="FRFD01000012">
    <property type="protein sequence ID" value="SHO53062.1"/>
    <property type="molecule type" value="Genomic_DNA"/>
</dbReference>
<evidence type="ECO:0000256" key="1">
    <source>
        <dbReference type="SAM" id="Phobius"/>
    </source>
</evidence>
<name>A0A1M7YKD9_9FIRM</name>